<proteinExistence type="predicted"/>
<feature type="signal peptide" evidence="1">
    <location>
        <begin position="1"/>
        <end position="18"/>
    </location>
</feature>
<gene>
    <name evidence="2" type="ORF">P154DRAFT_229132</name>
</gene>
<dbReference type="EMBL" id="ML977596">
    <property type="protein sequence ID" value="KAF1999306.1"/>
    <property type="molecule type" value="Genomic_DNA"/>
</dbReference>
<accession>A0A6A5WNX7</accession>
<evidence type="ECO:0000313" key="3">
    <source>
        <dbReference type="Proteomes" id="UP000799779"/>
    </source>
</evidence>
<evidence type="ECO:0000313" key="2">
    <source>
        <dbReference type="EMBL" id="KAF1999306.1"/>
    </source>
</evidence>
<keyword evidence="3" id="KW-1185">Reference proteome</keyword>
<dbReference type="Proteomes" id="UP000799779">
    <property type="component" value="Unassembled WGS sequence"/>
</dbReference>
<organism evidence="2 3">
    <name type="scientific">Amniculicola lignicola CBS 123094</name>
    <dbReference type="NCBI Taxonomy" id="1392246"/>
    <lineage>
        <taxon>Eukaryota</taxon>
        <taxon>Fungi</taxon>
        <taxon>Dikarya</taxon>
        <taxon>Ascomycota</taxon>
        <taxon>Pezizomycotina</taxon>
        <taxon>Dothideomycetes</taxon>
        <taxon>Pleosporomycetidae</taxon>
        <taxon>Pleosporales</taxon>
        <taxon>Amniculicolaceae</taxon>
        <taxon>Amniculicola</taxon>
    </lineage>
</organism>
<dbReference type="OrthoDB" id="3795376at2759"/>
<dbReference type="AlphaFoldDB" id="A0A6A5WNX7"/>
<protein>
    <recommendedName>
        <fullName evidence="4">Ecp2 effector protein domain-containing protein</fullName>
    </recommendedName>
</protein>
<name>A0A6A5WNX7_9PLEO</name>
<sequence length="149" mass="16361">MLHNYLFSIPLAAVSINALHVVTWPNEDCRSFPAIYEDFLGPTNGCQQRYQDRGNPAWDGQERSVAVQMVEGNLEDETQFVVFFSSDDCDPKTIINTTDDGCSSFLGDRIGEYMSWEIWDMCNGTVGCDLSDGGLSGIVGGDLLITSSS</sequence>
<evidence type="ECO:0000256" key="1">
    <source>
        <dbReference type="SAM" id="SignalP"/>
    </source>
</evidence>
<reference evidence="2" key="1">
    <citation type="journal article" date="2020" name="Stud. Mycol.">
        <title>101 Dothideomycetes genomes: a test case for predicting lifestyles and emergence of pathogens.</title>
        <authorList>
            <person name="Haridas S."/>
            <person name="Albert R."/>
            <person name="Binder M."/>
            <person name="Bloem J."/>
            <person name="Labutti K."/>
            <person name="Salamov A."/>
            <person name="Andreopoulos B."/>
            <person name="Baker S."/>
            <person name="Barry K."/>
            <person name="Bills G."/>
            <person name="Bluhm B."/>
            <person name="Cannon C."/>
            <person name="Castanera R."/>
            <person name="Culley D."/>
            <person name="Daum C."/>
            <person name="Ezra D."/>
            <person name="Gonzalez J."/>
            <person name="Henrissat B."/>
            <person name="Kuo A."/>
            <person name="Liang C."/>
            <person name="Lipzen A."/>
            <person name="Lutzoni F."/>
            <person name="Magnuson J."/>
            <person name="Mondo S."/>
            <person name="Nolan M."/>
            <person name="Ohm R."/>
            <person name="Pangilinan J."/>
            <person name="Park H.-J."/>
            <person name="Ramirez L."/>
            <person name="Alfaro M."/>
            <person name="Sun H."/>
            <person name="Tritt A."/>
            <person name="Yoshinaga Y."/>
            <person name="Zwiers L.-H."/>
            <person name="Turgeon B."/>
            <person name="Goodwin S."/>
            <person name="Spatafora J."/>
            <person name="Crous P."/>
            <person name="Grigoriev I."/>
        </authorList>
    </citation>
    <scope>NUCLEOTIDE SEQUENCE</scope>
    <source>
        <strain evidence="2">CBS 123094</strain>
    </source>
</reference>
<feature type="chain" id="PRO_5025385594" description="Ecp2 effector protein domain-containing protein" evidence="1">
    <location>
        <begin position="19"/>
        <end position="149"/>
    </location>
</feature>
<evidence type="ECO:0008006" key="4">
    <source>
        <dbReference type="Google" id="ProtNLM"/>
    </source>
</evidence>
<keyword evidence="1" id="KW-0732">Signal</keyword>